<dbReference type="EC" id="5.4.99.-" evidence="4"/>
<dbReference type="Gene3D" id="3.10.290.10">
    <property type="entry name" value="RNA-binding S4 domain"/>
    <property type="match status" value="1"/>
</dbReference>
<dbReference type="PROSITE" id="PS50889">
    <property type="entry name" value="S4"/>
    <property type="match status" value="1"/>
</dbReference>
<dbReference type="AlphaFoldDB" id="A0A5C2H8Q3"/>
<evidence type="ECO:0000256" key="1">
    <source>
        <dbReference type="ARBA" id="ARBA00008348"/>
    </source>
</evidence>
<dbReference type="PANTHER" id="PTHR47683:SF4">
    <property type="entry name" value="PSEUDOURIDINE SYNTHASE"/>
    <property type="match status" value="1"/>
</dbReference>
<keyword evidence="2" id="KW-0694">RNA-binding</keyword>
<dbReference type="InterPro" id="IPR000748">
    <property type="entry name" value="PsdUridine_synth_RsuA/RluB/E/F"/>
</dbReference>
<dbReference type="KEGG" id="apai:APAC_1489"/>
<name>A0A5C2H8Q3_9BACT</name>
<dbReference type="InterPro" id="IPR006145">
    <property type="entry name" value="PsdUridine_synth_RsuA/RluA"/>
</dbReference>
<evidence type="ECO:0000313" key="5">
    <source>
        <dbReference type="EMBL" id="QEP34598.1"/>
    </source>
</evidence>
<dbReference type="InterPro" id="IPR018496">
    <property type="entry name" value="PsdUridine_synth_RsuA/RluB_CS"/>
</dbReference>
<dbReference type="PANTHER" id="PTHR47683">
    <property type="entry name" value="PSEUDOURIDINE SYNTHASE FAMILY PROTEIN-RELATED"/>
    <property type="match status" value="1"/>
</dbReference>
<dbReference type="GO" id="GO:0140098">
    <property type="term" value="F:catalytic activity, acting on RNA"/>
    <property type="evidence" value="ECO:0007669"/>
    <property type="project" value="UniProtKB-ARBA"/>
</dbReference>
<dbReference type="PROSITE" id="PS01149">
    <property type="entry name" value="PSI_RSU"/>
    <property type="match status" value="1"/>
</dbReference>
<dbReference type="InterPro" id="IPR042092">
    <property type="entry name" value="PsdUridine_s_RsuA/RluB/E/F_cat"/>
</dbReference>
<dbReference type="NCBIfam" id="TIGR00093">
    <property type="entry name" value="pseudouridine synthase"/>
    <property type="match status" value="1"/>
</dbReference>
<evidence type="ECO:0000256" key="3">
    <source>
        <dbReference type="ARBA" id="ARBA00023235"/>
    </source>
</evidence>
<evidence type="ECO:0000256" key="2">
    <source>
        <dbReference type="ARBA" id="ARBA00022884"/>
    </source>
</evidence>
<dbReference type="InterPro" id="IPR020103">
    <property type="entry name" value="PsdUridine_synth_cat_dom_sf"/>
</dbReference>
<proteinExistence type="inferred from homology"/>
<dbReference type="OrthoDB" id="9807213at2"/>
<dbReference type="InterPro" id="IPR036986">
    <property type="entry name" value="S4_RNA-bd_sf"/>
</dbReference>
<dbReference type="InterPro" id="IPR050343">
    <property type="entry name" value="RsuA_PseudoU_synthase"/>
</dbReference>
<sequence length="226" mass="25405">MLKRVDALLSQLGYCTRKDSRRFLRKNSLTIGDEEIRNPALKVKHADLKLNGEDLDPLKIVVLMNKPPRTICSHDDAGALIYGLLPQRWQYRNPKVSTVGRLDADTTGAIILTDDGALNHKLTSPRSNIPKVYEAVLAQELNGNEKEIFASGTLILKGEDKPCLPAVLEVIDDTKVRLEIVEGKYHQVKRMFAAVGNKVIKLHRVSFGEFDVKDLEEGEYKFINLD</sequence>
<dbReference type="GO" id="GO:0009982">
    <property type="term" value="F:pseudouridine synthase activity"/>
    <property type="evidence" value="ECO:0007669"/>
    <property type="project" value="InterPro"/>
</dbReference>
<dbReference type="GO" id="GO:0001522">
    <property type="term" value="P:pseudouridine synthesis"/>
    <property type="evidence" value="ECO:0007669"/>
    <property type="project" value="InterPro"/>
</dbReference>
<dbReference type="InterPro" id="IPR020094">
    <property type="entry name" value="TruA/RsuA/RluB/E/F_N"/>
</dbReference>
<reference evidence="5" key="1">
    <citation type="submission" date="2019-09" db="EMBL/GenBank/DDBJ databases">
        <title>Complete genome sequencing of four Arcobacter species reveals a diverse suite of mobile elements.</title>
        <authorList>
            <person name="Miller W.G."/>
            <person name="Yee E."/>
            <person name="Bono J.L."/>
        </authorList>
    </citation>
    <scope>NUCLEOTIDE SEQUENCE [LARGE SCALE GENOMIC DNA]</scope>
    <source>
        <strain evidence="5">LMG 26638</strain>
    </source>
</reference>
<dbReference type="Pfam" id="PF00849">
    <property type="entry name" value="PseudoU_synth_2"/>
    <property type="match status" value="1"/>
</dbReference>
<dbReference type="SUPFAM" id="SSF55174">
    <property type="entry name" value="Alpha-L RNA-binding motif"/>
    <property type="match status" value="1"/>
</dbReference>
<dbReference type="RefSeq" id="WP_130233526.1">
    <property type="nucleotide sequence ID" value="NZ_BMEF01000007.1"/>
</dbReference>
<accession>A0A5C2H8Q3</accession>
<keyword evidence="6" id="KW-1185">Reference proteome</keyword>
<organism evidence="5 6">
    <name type="scientific">Malaciobacter pacificus</name>
    <dbReference type="NCBI Taxonomy" id="1080223"/>
    <lineage>
        <taxon>Bacteria</taxon>
        <taxon>Pseudomonadati</taxon>
        <taxon>Campylobacterota</taxon>
        <taxon>Epsilonproteobacteria</taxon>
        <taxon>Campylobacterales</taxon>
        <taxon>Arcobacteraceae</taxon>
        <taxon>Malaciobacter</taxon>
    </lineage>
</organism>
<evidence type="ECO:0000313" key="6">
    <source>
        <dbReference type="Proteomes" id="UP000322726"/>
    </source>
</evidence>
<dbReference type="Gene3D" id="3.30.70.1560">
    <property type="entry name" value="Alpha-L RNA-binding motif"/>
    <property type="match status" value="1"/>
</dbReference>
<evidence type="ECO:0000256" key="4">
    <source>
        <dbReference type="RuleBase" id="RU003887"/>
    </source>
</evidence>
<dbReference type="SUPFAM" id="SSF55120">
    <property type="entry name" value="Pseudouridine synthase"/>
    <property type="match status" value="1"/>
</dbReference>
<protein>
    <recommendedName>
        <fullName evidence="4">Pseudouridine synthase</fullName>
        <ecNumber evidence="4">5.4.99.-</ecNumber>
    </recommendedName>
</protein>
<dbReference type="Gene3D" id="3.30.70.580">
    <property type="entry name" value="Pseudouridine synthase I, catalytic domain, N-terminal subdomain"/>
    <property type="match status" value="1"/>
</dbReference>
<reference evidence="5" key="2">
    <citation type="submission" date="2019-09" db="EMBL/GenBank/DDBJ databases">
        <title>Taxonomic note: a critical rebuttal of the proposed division of the genus Arcobacter into six genera, emended descriptions of Arcobacter anaerophilus and the genus Arcobacter, and an assessment of genus-level boundaries for Epsilonproteobacteria using in silico genomic comparator tools.</title>
        <authorList>
            <person name="On S.L.W."/>
            <person name="Miller W.G."/>
            <person name="Biggs P."/>
            <person name="Cornelius A."/>
            <person name="Vandamme P."/>
        </authorList>
    </citation>
    <scope>NUCLEOTIDE SEQUENCE [LARGE SCALE GENOMIC DNA]</scope>
    <source>
        <strain evidence="5">LMG 26638</strain>
    </source>
</reference>
<dbReference type="CDD" id="cd02553">
    <property type="entry name" value="PseudoU_synth_RsuA"/>
    <property type="match status" value="1"/>
</dbReference>
<dbReference type="Proteomes" id="UP000322726">
    <property type="component" value="Chromosome"/>
</dbReference>
<gene>
    <name evidence="5" type="ORF">APAC_1489</name>
</gene>
<dbReference type="GO" id="GO:0003723">
    <property type="term" value="F:RNA binding"/>
    <property type="evidence" value="ECO:0007669"/>
    <property type="project" value="UniProtKB-KW"/>
</dbReference>
<dbReference type="GO" id="GO:0006364">
    <property type="term" value="P:rRNA processing"/>
    <property type="evidence" value="ECO:0007669"/>
    <property type="project" value="UniProtKB-ARBA"/>
</dbReference>
<dbReference type="EMBL" id="CP035928">
    <property type="protein sequence ID" value="QEP34598.1"/>
    <property type="molecule type" value="Genomic_DNA"/>
</dbReference>
<keyword evidence="3 4" id="KW-0413">Isomerase</keyword>
<comment type="similarity">
    <text evidence="1 4">Belongs to the pseudouridine synthase RsuA family.</text>
</comment>